<accession>A0ABR3FAN8</accession>
<dbReference type="Proteomes" id="UP001465976">
    <property type="component" value="Unassembled WGS sequence"/>
</dbReference>
<comment type="caution">
    <text evidence="1">The sequence shown here is derived from an EMBL/GenBank/DDBJ whole genome shotgun (WGS) entry which is preliminary data.</text>
</comment>
<organism evidence="1 2">
    <name type="scientific">Marasmius crinis-equi</name>
    <dbReference type="NCBI Taxonomy" id="585013"/>
    <lineage>
        <taxon>Eukaryota</taxon>
        <taxon>Fungi</taxon>
        <taxon>Dikarya</taxon>
        <taxon>Basidiomycota</taxon>
        <taxon>Agaricomycotina</taxon>
        <taxon>Agaricomycetes</taxon>
        <taxon>Agaricomycetidae</taxon>
        <taxon>Agaricales</taxon>
        <taxon>Marasmiineae</taxon>
        <taxon>Marasmiaceae</taxon>
        <taxon>Marasmius</taxon>
    </lineage>
</organism>
<feature type="non-terminal residue" evidence="1">
    <location>
        <position position="1"/>
    </location>
</feature>
<dbReference type="Gene3D" id="3.40.50.720">
    <property type="entry name" value="NAD(P)-binding Rossmann-like Domain"/>
    <property type="match status" value="1"/>
</dbReference>
<evidence type="ECO:0000313" key="2">
    <source>
        <dbReference type="Proteomes" id="UP001465976"/>
    </source>
</evidence>
<protein>
    <recommendedName>
        <fullName evidence="3">Short-chain dehydrogenase</fullName>
    </recommendedName>
</protein>
<proteinExistence type="predicted"/>
<reference evidence="1 2" key="1">
    <citation type="submission" date="2024-02" db="EMBL/GenBank/DDBJ databases">
        <title>A draft genome for the cacao thread blight pathogen Marasmius crinis-equi.</title>
        <authorList>
            <person name="Cohen S.P."/>
            <person name="Baruah I.K."/>
            <person name="Amoako-Attah I."/>
            <person name="Bukari Y."/>
            <person name="Meinhardt L.W."/>
            <person name="Bailey B.A."/>
        </authorList>
    </citation>
    <scope>NUCLEOTIDE SEQUENCE [LARGE SCALE GENOMIC DNA]</scope>
    <source>
        <strain evidence="1 2">GH-76</strain>
    </source>
</reference>
<keyword evidence="2" id="KW-1185">Reference proteome</keyword>
<name>A0ABR3FAN8_9AGAR</name>
<evidence type="ECO:0008006" key="3">
    <source>
        <dbReference type="Google" id="ProtNLM"/>
    </source>
</evidence>
<dbReference type="EMBL" id="JBAHYK010000642">
    <property type="protein sequence ID" value="KAL0572333.1"/>
    <property type="molecule type" value="Genomic_DNA"/>
</dbReference>
<evidence type="ECO:0000313" key="1">
    <source>
        <dbReference type="EMBL" id="KAL0572333.1"/>
    </source>
</evidence>
<gene>
    <name evidence="1" type="ORF">V5O48_009623</name>
</gene>
<sequence length="104" mass="11479">ELARRYPKITSVAVHPGTVGTGLADGLTTVSKILYLLVSKWREVKPVVGAYTQTWAATTEKGNLVSGGYYEPVGVLTEAAKVASDEELAKRLWEWTEIELKDYH</sequence>